<dbReference type="RefSeq" id="WP_345019821.1">
    <property type="nucleotide sequence ID" value="NZ_BAABDO010000021.1"/>
</dbReference>
<organism evidence="2 3">
    <name type="scientific">Actinomadura keratinilytica</name>
    <dbReference type="NCBI Taxonomy" id="547461"/>
    <lineage>
        <taxon>Bacteria</taxon>
        <taxon>Bacillati</taxon>
        <taxon>Actinomycetota</taxon>
        <taxon>Actinomycetes</taxon>
        <taxon>Streptosporangiales</taxon>
        <taxon>Thermomonosporaceae</taxon>
        <taxon>Actinomadura</taxon>
    </lineage>
</organism>
<evidence type="ECO:0000313" key="2">
    <source>
        <dbReference type="EMBL" id="GAA4136682.1"/>
    </source>
</evidence>
<reference evidence="3" key="1">
    <citation type="journal article" date="2019" name="Int. J. Syst. Evol. Microbiol.">
        <title>The Global Catalogue of Microorganisms (GCM) 10K type strain sequencing project: providing services to taxonomists for standard genome sequencing and annotation.</title>
        <authorList>
            <consortium name="The Broad Institute Genomics Platform"/>
            <consortium name="The Broad Institute Genome Sequencing Center for Infectious Disease"/>
            <person name="Wu L."/>
            <person name="Ma J."/>
        </authorList>
    </citation>
    <scope>NUCLEOTIDE SEQUENCE [LARGE SCALE GENOMIC DNA]</scope>
    <source>
        <strain evidence="3">JCM 17316</strain>
    </source>
</reference>
<dbReference type="Proteomes" id="UP001500266">
    <property type="component" value="Unassembled WGS sequence"/>
</dbReference>
<keyword evidence="3" id="KW-1185">Reference proteome</keyword>
<sequence length="55" mass="5453">MASARTSGTLPHVGAVRLDEVMAVSPGPSAAPRPPLLSDTSAPAGHPVVPRIGAE</sequence>
<comment type="caution">
    <text evidence="2">The sequence shown here is derived from an EMBL/GenBank/DDBJ whole genome shotgun (WGS) entry which is preliminary data.</text>
</comment>
<feature type="region of interest" description="Disordered" evidence="1">
    <location>
        <begin position="25"/>
        <end position="55"/>
    </location>
</feature>
<evidence type="ECO:0000313" key="3">
    <source>
        <dbReference type="Proteomes" id="UP001500266"/>
    </source>
</evidence>
<dbReference type="EMBL" id="BAABDO010000021">
    <property type="protein sequence ID" value="GAA4136682.1"/>
    <property type="molecule type" value="Genomic_DNA"/>
</dbReference>
<gene>
    <name evidence="2" type="ORF">GCM10022416_20600</name>
</gene>
<protein>
    <submittedName>
        <fullName evidence="2">Uncharacterized protein</fullName>
    </submittedName>
</protein>
<name>A0ABP7YIJ9_9ACTN</name>
<proteinExistence type="predicted"/>
<accession>A0ABP7YIJ9</accession>
<evidence type="ECO:0000256" key="1">
    <source>
        <dbReference type="SAM" id="MobiDB-lite"/>
    </source>
</evidence>